<evidence type="ECO:0000313" key="1">
    <source>
        <dbReference type="EMBL" id="CAG8589477.1"/>
    </source>
</evidence>
<dbReference type="AlphaFoldDB" id="A0A9N9C2Q4"/>
<accession>A0A9N9C2Q4</accession>
<name>A0A9N9C2Q4_FUNMO</name>
<proteinExistence type="predicted"/>
<dbReference type="Proteomes" id="UP000789375">
    <property type="component" value="Unassembled WGS sequence"/>
</dbReference>
<protein>
    <submittedName>
        <fullName evidence="1">11672_t:CDS:1</fullName>
    </submittedName>
</protein>
<keyword evidence="2" id="KW-1185">Reference proteome</keyword>
<sequence length="76" mass="8751">MTTEGNVRKAARLNLLELCMSKVLEKLWFENLFHIFNFSKKSTRKAVVTDPNADIRSIDSRKLAFINSLQPLTLLN</sequence>
<dbReference type="EMBL" id="CAJVPP010002156">
    <property type="protein sequence ID" value="CAG8589477.1"/>
    <property type="molecule type" value="Genomic_DNA"/>
</dbReference>
<evidence type="ECO:0000313" key="2">
    <source>
        <dbReference type="Proteomes" id="UP000789375"/>
    </source>
</evidence>
<gene>
    <name evidence="1" type="ORF">FMOSSE_LOCUS8362</name>
</gene>
<reference evidence="1" key="1">
    <citation type="submission" date="2021-06" db="EMBL/GenBank/DDBJ databases">
        <authorList>
            <person name="Kallberg Y."/>
            <person name="Tangrot J."/>
            <person name="Rosling A."/>
        </authorList>
    </citation>
    <scope>NUCLEOTIDE SEQUENCE</scope>
    <source>
        <strain evidence="1">87-6 pot B 2015</strain>
    </source>
</reference>
<comment type="caution">
    <text evidence="1">The sequence shown here is derived from an EMBL/GenBank/DDBJ whole genome shotgun (WGS) entry which is preliminary data.</text>
</comment>
<organism evidence="1 2">
    <name type="scientific">Funneliformis mosseae</name>
    <name type="common">Endomycorrhizal fungus</name>
    <name type="synonym">Glomus mosseae</name>
    <dbReference type="NCBI Taxonomy" id="27381"/>
    <lineage>
        <taxon>Eukaryota</taxon>
        <taxon>Fungi</taxon>
        <taxon>Fungi incertae sedis</taxon>
        <taxon>Mucoromycota</taxon>
        <taxon>Glomeromycotina</taxon>
        <taxon>Glomeromycetes</taxon>
        <taxon>Glomerales</taxon>
        <taxon>Glomeraceae</taxon>
        <taxon>Funneliformis</taxon>
    </lineage>
</organism>